<reference evidence="3 4" key="1">
    <citation type="submission" date="2020-07" db="EMBL/GenBank/DDBJ databases">
        <title>The yeast mating-type switching endonuclease HO is a domesticated member of an unorthodox homing genetic element family.</title>
        <authorList>
            <person name="Coughlan A.Y."/>
            <person name="Lombardi L."/>
            <person name="Braun-Galleani S."/>
            <person name="Martos A.R."/>
            <person name="Galeote V."/>
            <person name="Bigey F."/>
            <person name="Dequin S."/>
            <person name="Byrne K.P."/>
            <person name="Wolfe K.H."/>
        </authorList>
    </citation>
    <scope>NUCLEOTIDE SEQUENCE [LARGE SCALE GENOMIC DNA]</scope>
    <source>
        <strain evidence="3 4">NRRL Y-6702</strain>
    </source>
</reference>
<feature type="transmembrane region" description="Helical" evidence="2">
    <location>
        <begin position="34"/>
        <end position="51"/>
    </location>
</feature>
<feature type="compositionally biased region" description="Polar residues" evidence="1">
    <location>
        <begin position="76"/>
        <end position="86"/>
    </location>
</feature>
<dbReference type="PANTHER" id="PTHR28187">
    <property type="entry name" value="PROTEIN RCR1-RELATED"/>
    <property type="match status" value="1"/>
</dbReference>
<feature type="region of interest" description="Disordered" evidence="1">
    <location>
        <begin position="127"/>
        <end position="215"/>
    </location>
</feature>
<feature type="compositionally biased region" description="Low complexity" evidence="1">
    <location>
        <begin position="174"/>
        <end position="193"/>
    </location>
</feature>
<dbReference type="PANTHER" id="PTHR28187:SF1">
    <property type="entry name" value="PROTEIN RCR1-RELATED"/>
    <property type="match status" value="1"/>
</dbReference>
<dbReference type="RefSeq" id="XP_037143614.1">
    <property type="nucleotide sequence ID" value="XM_037287719.1"/>
</dbReference>
<keyword evidence="2" id="KW-0812">Transmembrane</keyword>
<proteinExistence type="predicted"/>
<feature type="compositionally biased region" description="Basic and acidic residues" evidence="1">
    <location>
        <begin position="134"/>
        <end position="143"/>
    </location>
</feature>
<dbReference type="Pfam" id="PF12273">
    <property type="entry name" value="RCR"/>
    <property type="match status" value="1"/>
</dbReference>
<feature type="compositionally biased region" description="Polar residues" evidence="1">
    <location>
        <begin position="194"/>
        <end position="206"/>
    </location>
</feature>
<evidence type="ECO:0000256" key="2">
    <source>
        <dbReference type="SAM" id="Phobius"/>
    </source>
</evidence>
<evidence type="ECO:0000256" key="1">
    <source>
        <dbReference type="SAM" id="MobiDB-lite"/>
    </source>
</evidence>
<keyword evidence="2" id="KW-0472">Membrane</keyword>
<evidence type="ECO:0000313" key="3">
    <source>
        <dbReference type="EMBL" id="QLG71886.1"/>
    </source>
</evidence>
<dbReference type="GO" id="GO:0016192">
    <property type="term" value="P:vesicle-mediated transport"/>
    <property type="evidence" value="ECO:0007669"/>
    <property type="project" value="TreeGrafter"/>
</dbReference>
<dbReference type="EMBL" id="CP058606">
    <property type="protein sequence ID" value="QLG71886.1"/>
    <property type="molecule type" value="Genomic_DNA"/>
</dbReference>
<dbReference type="GeneID" id="59235583"/>
<keyword evidence="4" id="KW-1185">Reference proteome</keyword>
<organism evidence="3 4">
    <name type="scientific">Zygotorulaspora mrakii</name>
    <name type="common">Zygosaccharomyces mrakii</name>
    <dbReference type="NCBI Taxonomy" id="42260"/>
    <lineage>
        <taxon>Eukaryota</taxon>
        <taxon>Fungi</taxon>
        <taxon>Dikarya</taxon>
        <taxon>Ascomycota</taxon>
        <taxon>Saccharomycotina</taxon>
        <taxon>Saccharomycetes</taxon>
        <taxon>Saccharomycetales</taxon>
        <taxon>Saccharomycetaceae</taxon>
        <taxon>Zygotorulaspora</taxon>
    </lineage>
</organism>
<sequence length="215" mass="24106">MSPINWIKSASTGDGQYVKRADYWDDSGWEQGRWILFVVFAVALLMLILYTRMANRRRVLRGQAPIRGTAWISPPTYRQSQTQHNRGTGDPAEDYVPEYTERANNQDLGYYDQNGEFHLNSKVEYQAPPSLSRRGSESSESIERPQPAVTRVPTDDMDLDFRRYRPTTAPPPASSSESQNAAVSGAAVEVSSSNTNTSIELQNITSPEKARLSKS</sequence>
<evidence type="ECO:0000313" key="4">
    <source>
        <dbReference type="Proteomes" id="UP000509704"/>
    </source>
</evidence>
<keyword evidence="2" id="KW-1133">Transmembrane helix</keyword>
<dbReference type="AlphaFoldDB" id="A0A7H9B070"/>
<protein>
    <submittedName>
        <fullName evidence="3">Uncharacterized protein</fullName>
    </submittedName>
</protein>
<dbReference type="KEGG" id="zmk:HG535_0C02360"/>
<gene>
    <name evidence="3" type="ORF">HG535_0C02360</name>
</gene>
<dbReference type="OrthoDB" id="4088875at2759"/>
<name>A0A7H9B070_ZYGMR</name>
<accession>A0A7H9B070</accession>
<dbReference type="InterPro" id="IPR020999">
    <property type="entry name" value="Chitin_synth_reg_RCR"/>
</dbReference>
<dbReference type="Proteomes" id="UP000509704">
    <property type="component" value="Chromosome 3"/>
</dbReference>
<feature type="region of interest" description="Disordered" evidence="1">
    <location>
        <begin position="71"/>
        <end position="95"/>
    </location>
</feature>